<reference evidence="2 3" key="1">
    <citation type="journal article" date="2006" name="J. Bacteriol.">
        <title>Comparison of the genome sequence of the poultry pathogen Bordetella avium with those of B. bronchiseptica, B. pertussis, and B. parapertussis reveals extensive diversity in surface structures associated with host interaction.</title>
        <authorList>
            <person name="Sebaihia M."/>
            <person name="Preston A."/>
            <person name="Maskell D.J."/>
            <person name="Kuzmiak H."/>
            <person name="Connell T.D."/>
            <person name="King N.D."/>
            <person name="Orndorff P.E."/>
            <person name="Miyamoto D.M."/>
            <person name="Thomson N.R."/>
            <person name="Harris D."/>
            <person name="Goble A."/>
            <person name="Lord A."/>
            <person name="Murphy L."/>
            <person name="Quail M.A."/>
            <person name="Rutter S."/>
            <person name="Squares R."/>
            <person name="Squares S."/>
            <person name="Woodward J."/>
            <person name="Parkhill J."/>
            <person name="Temple L.M."/>
        </authorList>
    </citation>
    <scope>NUCLEOTIDE SEQUENCE [LARGE SCALE GENOMIC DNA]</scope>
    <source>
        <strain evidence="2 3">197N</strain>
    </source>
</reference>
<accession>Q2L2Y7</accession>
<feature type="transmembrane region" description="Helical" evidence="1">
    <location>
        <begin position="53"/>
        <end position="71"/>
    </location>
</feature>
<sequence>VINQPAGGHNVGIKEKAPIYKRLGFWVIAGIVGFFVLPAALPRQEGETAGNTFFGFYVLALLALIVFYFINRKIQKKRLAKYLAAEADAVQQERIETLRLNGVQPVTAEKALLASGESAYFSSLGTLYEMKTVSMRHGGAAVRVRVAKGVSVGMGGARSIPETQLVALSEGELVITNKRVLFAGRAKGFDAPISRIINVEYYADAVLMNLSGREKPYAVKIRPSEVPIFQETFTQVRAM</sequence>
<keyword evidence="3" id="KW-1185">Reference proteome</keyword>
<dbReference type="EMBL" id="AM167904">
    <property type="protein sequence ID" value="CAJ48902.1"/>
    <property type="molecule type" value="Genomic_DNA"/>
</dbReference>
<feature type="transmembrane region" description="Helical" evidence="1">
    <location>
        <begin position="23"/>
        <end position="41"/>
    </location>
</feature>
<evidence type="ECO:0000256" key="1">
    <source>
        <dbReference type="SAM" id="Phobius"/>
    </source>
</evidence>
<dbReference type="KEGG" id="bav:BAV1296"/>
<keyword evidence="1" id="KW-0472">Membrane</keyword>
<organism evidence="2 3">
    <name type="scientific">Bordetella avium (strain 197N)</name>
    <dbReference type="NCBI Taxonomy" id="360910"/>
    <lineage>
        <taxon>Bacteria</taxon>
        <taxon>Pseudomonadati</taxon>
        <taxon>Pseudomonadota</taxon>
        <taxon>Betaproteobacteria</taxon>
        <taxon>Burkholderiales</taxon>
        <taxon>Alcaligenaceae</taxon>
        <taxon>Bordetella</taxon>
    </lineage>
</organism>
<gene>
    <name evidence="2" type="ordered locus">BAV1296</name>
</gene>
<dbReference type="STRING" id="360910.BAV1296"/>
<dbReference type="HOGENOM" id="CLU_1163195_0_0_4"/>
<keyword evidence="1" id="KW-0812">Transmembrane</keyword>
<feature type="non-terminal residue" evidence="2">
    <location>
        <position position="1"/>
    </location>
</feature>
<dbReference type="Proteomes" id="UP000001977">
    <property type="component" value="Chromosome"/>
</dbReference>
<keyword evidence="1" id="KW-1133">Transmembrane helix</keyword>
<dbReference type="AlphaFoldDB" id="Q2L2Y7"/>
<proteinExistence type="predicted"/>
<evidence type="ECO:0000313" key="3">
    <source>
        <dbReference type="Proteomes" id="UP000001977"/>
    </source>
</evidence>
<protein>
    <submittedName>
        <fullName evidence="2">Phage protein</fullName>
    </submittedName>
</protein>
<dbReference type="eggNOG" id="COG0457">
    <property type="taxonomic scope" value="Bacteria"/>
</dbReference>
<evidence type="ECO:0000313" key="2">
    <source>
        <dbReference type="EMBL" id="CAJ48902.1"/>
    </source>
</evidence>
<name>Q2L2Y7_BORA1</name>